<dbReference type="GO" id="GO:0004386">
    <property type="term" value="F:helicase activity"/>
    <property type="evidence" value="ECO:0007669"/>
    <property type="project" value="UniProtKB-KW"/>
</dbReference>
<proteinExistence type="predicted"/>
<dbReference type="Proteomes" id="UP001177140">
    <property type="component" value="Unassembled WGS sequence"/>
</dbReference>
<dbReference type="EMBL" id="JAJJMA010029463">
    <property type="protein sequence ID" value="MCL7024030.1"/>
    <property type="molecule type" value="Genomic_DNA"/>
</dbReference>
<evidence type="ECO:0000313" key="6">
    <source>
        <dbReference type="EMBL" id="MCL7024030.1"/>
    </source>
</evidence>
<keyword evidence="4" id="KW-0067">ATP-binding</keyword>
<evidence type="ECO:0000256" key="4">
    <source>
        <dbReference type="ARBA" id="ARBA00022840"/>
    </source>
</evidence>
<dbReference type="AlphaFoldDB" id="A0AA41RUH1"/>
<dbReference type="PROSITE" id="PS51192">
    <property type="entry name" value="HELICASE_ATP_BIND_1"/>
    <property type="match status" value="1"/>
</dbReference>
<comment type="caution">
    <text evidence="6">The sequence shown here is derived from an EMBL/GenBank/DDBJ whole genome shotgun (WGS) entry which is preliminary data.</text>
</comment>
<organism evidence="6 7">
    <name type="scientific">Papaver nudicaule</name>
    <name type="common">Iceland poppy</name>
    <dbReference type="NCBI Taxonomy" id="74823"/>
    <lineage>
        <taxon>Eukaryota</taxon>
        <taxon>Viridiplantae</taxon>
        <taxon>Streptophyta</taxon>
        <taxon>Embryophyta</taxon>
        <taxon>Tracheophyta</taxon>
        <taxon>Spermatophyta</taxon>
        <taxon>Magnoliopsida</taxon>
        <taxon>Ranunculales</taxon>
        <taxon>Papaveraceae</taxon>
        <taxon>Papaveroideae</taxon>
        <taxon>Papaver</taxon>
    </lineage>
</organism>
<evidence type="ECO:0000313" key="7">
    <source>
        <dbReference type="Proteomes" id="UP001177140"/>
    </source>
</evidence>
<keyword evidence="7" id="KW-1185">Reference proteome</keyword>
<dbReference type="GO" id="GO:0005524">
    <property type="term" value="F:ATP binding"/>
    <property type="evidence" value="ECO:0007669"/>
    <property type="project" value="UniProtKB-KW"/>
</dbReference>
<gene>
    <name evidence="6" type="ORF">MKW94_004010</name>
</gene>
<protein>
    <recommendedName>
        <fullName evidence="5">Helicase ATP-binding domain-containing protein</fullName>
    </recommendedName>
</protein>
<dbReference type="GO" id="GO:0016787">
    <property type="term" value="F:hydrolase activity"/>
    <property type="evidence" value="ECO:0007669"/>
    <property type="project" value="UniProtKB-KW"/>
</dbReference>
<keyword evidence="2" id="KW-0378">Hydrolase</keyword>
<dbReference type="PROSITE" id="PS00690">
    <property type="entry name" value="DEAH_ATP_HELICASE"/>
    <property type="match status" value="1"/>
</dbReference>
<evidence type="ECO:0000256" key="1">
    <source>
        <dbReference type="ARBA" id="ARBA00022741"/>
    </source>
</evidence>
<accession>A0AA41RUH1</accession>
<dbReference type="SUPFAM" id="SSF52540">
    <property type="entry name" value="P-loop containing nucleoside triphosphate hydrolases"/>
    <property type="match status" value="1"/>
</dbReference>
<keyword evidence="3" id="KW-0347">Helicase</keyword>
<dbReference type="PANTHER" id="PTHR18934">
    <property type="entry name" value="ATP-DEPENDENT RNA HELICASE"/>
    <property type="match status" value="1"/>
</dbReference>
<dbReference type="GO" id="GO:0003723">
    <property type="term" value="F:RNA binding"/>
    <property type="evidence" value="ECO:0007669"/>
    <property type="project" value="TreeGrafter"/>
</dbReference>
<feature type="domain" description="Helicase ATP-binding" evidence="5">
    <location>
        <begin position="1"/>
        <end position="81"/>
    </location>
</feature>
<dbReference type="Gene3D" id="3.40.50.300">
    <property type="entry name" value="P-loop containing nucleotide triphosphate hydrolases"/>
    <property type="match status" value="1"/>
</dbReference>
<dbReference type="PANTHER" id="PTHR18934:SF91">
    <property type="entry name" value="PRE-MRNA-SPLICING FACTOR ATP-DEPENDENT RNA HELICASE PRP16"/>
    <property type="match status" value="1"/>
</dbReference>
<name>A0AA41RUH1_PAPNU</name>
<evidence type="ECO:0000256" key="2">
    <source>
        <dbReference type="ARBA" id="ARBA00022801"/>
    </source>
</evidence>
<evidence type="ECO:0000259" key="5">
    <source>
        <dbReference type="PROSITE" id="PS51192"/>
    </source>
</evidence>
<sequence>MSVAKRVNEEMETELGDKVGYAIRFEDVTGQNTKIKYMTDGVLLRETPKDSDLAKYSVIVMDEAHERSLNTDVLFGILTLSSLCDICDLGHTEILQFFWRVRLSLQFCIMLLYVSL</sequence>
<dbReference type="InterPro" id="IPR002464">
    <property type="entry name" value="DNA/RNA_helicase_DEAH_CS"/>
</dbReference>
<evidence type="ECO:0000256" key="3">
    <source>
        <dbReference type="ARBA" id="ARBA00022806"/>
    </source>
</evidence>
<keyword evidence="1" id="KW-0547">Nucleotide-binding</keyword>
<dbReference type="InterPro" id="IPR027417">
    <property type="entry name" value="P-loop_NTPase"/>
</dbReference>
<reference evidence="6" key="1">
    <citation type="submission" date="2022-03" db="EMBL/GenBank/DDBJ databases">
        <title>A functionally conserved STORR gene fusion in Papaver species that diverged 16.8 million years ago.</title>
        <authorList>
            <person name="Catania T."/>
        </authorList>
    </citation>
    <scope>NUCLEOTIDE SEQUENCE</scope>
    <source>
        <strain evidence="6">S-191538</strain>
    </source>
</reference>
<dbReference type="InterPro" id="IPR014001">
    <property type="entry name" value="Helicase_ATP-bd"/>
</dbReference>